<comment type="caution">
    <text evidence="3">The sequence shown here is derived from an EMBL/GenBank/DDBJ whole genome shotgun (WGS) entry which is preliminary data.</text>
</comment>
<dbReference type="InterPro" id="IPR053137">
    <property type="entry name" value="NLR-like"/>
</dbReference>
<feature type="compositionally biased region" description="Polar residues" evidence="1">
    <location>
        <begin position="679"/>
        <end position="695"/>
    </location>
</feature>
<name>A0AAE1M8N5_9HYPO</name>
<proteinExistence type="predicted"/>
<keyword evidence="4" id="KW-1185">Reference proteome</keyword>
<feature type="region of interest" description="Disordered" evidence="1">
    <location>
        <begin position="58"/>
        <end position="78"/>
    </location>
</feature>
<protein>
    <recommendedName>
        <fullName evidence="2">Multiple myeloma tumor-associated protein 2-like N-terminal domain-containing protein</fullName>
    </recommendedName>
</protein>
<feature type="compositionally biased region" description="Basic and acidic residues" evidence="1">
    <location>
        <begin position="609"/>
        <end position="622"/>
    </location>
</feature>
<dbReference type="EMBL" id="JAWRVG010000004">
    <property type="protein sequence ID" value="KAK4082847.1"/>
    <property type="molecule type" value="Genomic_DNA"/>
</dbReference>
<evidence type="ECO:0000259" key="2">
    <source>
        <dbReference type="Pfam" id="PF10159"/>
    </source>
</evidence>
<accession>A0AAE1M8N5</accession>
<dbReference type="PANTHER" id="PTHR46082:SF11">
    <property type="entry name" value="AAA+ ATPASE DOMAIN-CONTAINING PROTEIN-RELATED"/>
    <property type="match status" value="1"/>
</dbReference>
<dbReference type="SUPFAM" id="SSF53167">
    <property type="entry name" value="Purine and uridine phosphorylases"/>
    <property type="match status" value="1"/>
</dbReference>
<dbReference type="AlphaFoldDB" id="A0AAE1M8N5"/>
<dbReference type="Gene3D" id="3.40.50.1580">
    <property type="entry name" value="Nucleoside phosphorylase domain"/>
    <property type="match status" value="1"/>
</dbReference>
<dbReference type="Proteomes" id="UP001273209">
    <property type="component" value="Unassembled WGS sequence"/>
</dbReference>
<feature type="region of interest" description="Disordered" evidence="1">
    <location>
        <begin position="188"/>
        <end position="215"/>
    </location>
</feature>
<dbReference type="GO" id="GO:0003824">
    <property type="term" value="F:catalytic activity"/>
    <property type="evidence" value="ECO:0007669"/>
    <property type="project" value="InterPro"/>
</dbReference>
<dbReference type="GeneID" id="87915745"/>
<feature type="domain" description="Multiple myeloma tumor-associated protein 2-like N-terminal" evidence="2">
    <location>
        <begin position="11"/>
        <end position="95"/>
    </location>
</feature>
<feature type="compositionally biased region" description="Acidic residues" evidence="1">
    <location>
        <begin position="206"/>
        <end position="215"/>
    </location>
</feature>
<sequence length="833" mass="90484">MDLLSTIRKTGSRGGVNFSWDEVANSNHRENYLGHSLKAPVGRWAKGRDLNWYAKSEATAAESAETDEERRDREQKEELRKIKEAEEDAIAKALGLPPPLRNTSGANAIEVEPKRQAEESEEDTEVGAGAGVLTGDATETTDGAVVIEPRDGMSATGIGIVSVDTAEIATGVEAETVVTIGEKIGKMGKAKGEAKDDTGTGAGSDIDLDPGSTDDEALGQARAEKIKLEDIARLLAFGTWLYLGPGICKALVEFGLIFCIPIARELESPRADASLQKDSIKLNHGAYAVGWAAVLRSELNASRALLDEEHEPLQPADNDDNIYLLGRMGEHNVVITFPGSGTYGTNAAAQMVTNMLRTFPNIRFGLLVGIGGGVPRPPDLEDASKDIRLGDVVVGNPKGNHGGVLQYDMGKWNNDQEFTIQSHLNKPPGLLLKATQLLQSDHDFREGRMNQYIQDVASKSSELKALKEYRFPGRASDQLFKATYPHSGDDDCSSCNAEMVENRLVRDSDEPTVHYGLIASANAVMKSARRRDKLRDAWNVSCFEMEAAGLMDSFPCMVIRGICDYSDDHKNTLWQPYAAVVAAAYAKDLLRIIKPKEMESIPPAVQTVESDKGSGGRVDKSRQQASFQPGVAEATDSRPATLREFNQLRGILERIESRLSKLEEKATATSQTPTPQAVSAGQQNKSNPAGASRQWSPAVCRPKSQDEMTREERSNIHPVAFRIPADCTVSSPPKRIRYKGREYQLYFSGPGLGSLLVNESNCILDNGLLVPTLLGPNGISHMFFFDWKNSNIRYSLPPKGSSSNAYPPQVGIEILGSPQVGTAPLGSMLSMLL</sequence>
<feature type="region of interest" description="Disordered" evidence="1">
    <location>
        <begin position="603"/>
        <end position="639"/>
    </location>
</feature>
<evidence type="ECO:0000256" key="1">
    <source>
        <dbReference type="SAM" id="MobiDB-lite"/>
    </source>
</evidence>
<evidence type="ECO:0000313" key="4">
    <source>
        <dbReference type="Proteomes" id="UP001273209"/>
    </source>
</evidence>
<gene>
    <name evidence="3" type="ORF">Triagg1_1737</name>
</gene>
<feature type="compositionally biased region" description="Low complexity" evidence="1">
    <location>
        <begin position="667"/>
        <end position="677"/>
    </location>
</feature>
<reference evidence="3" key="1">
    <citation type="submission" date="2023-11" db="EMBL/GenBank/DDBJ databases">
        <title>The genome sequences of three competitors of mushroom-forming fungi.</title>
        <authorList>
            <person name="Beijen E."/>
            <person name="Ohm R.A."/>
        </authorList>
    </citation>
    <scope>NUCLEOTIDE SEQUENCE</scope>
    <source>
        <strain evidence="3">CBS 100526</strain>
    </source>
</reference>
<feature type="compositionally biased region" description="Basic and acidic residues" evidence="1">
    <location>
        <begin position="68"/>
        <end position="78"/>
    </location>
</feature>
<organism evidence="3 4">
    <name type="scientific">Trichoderma aggressivum f. europaeum</name>
    <dbReference type="NCBI Taxonomy" id="173218"/>
    <lineage>
        <taxon>Eukaryota</taxon>
        <taxon>Fungi</taxon>
        <taxon>Dikarya</taxon>
        <taxon>Ascomycota</taxon>
        <taxon>Pezizomycotina</taxon>
        <taxon>Sordariomycetes</taxon>
        <taxon>Hypocreomycetidae</taxon>
        <taxon>Hypocreales</taxon>
        <taxon>Hypocreaceae</taxon>
        <taxon>Trichoderma</taxon>
    </lineage>
</organism>
<dbReference type="InterPro" id="IPR035994">
    <property type="entry name" value="Nucleoside_phosphorylase_sf"/>
</dbReference>
<feature type="region of interest" description="Disordered" evidence="1">
    <location>
        <begin position="663"/>
        <end position="707"/>
    </location>
</feature>
<dbReference type="PANTHER" id="PTHR46082">
    <property type="entry name" value="ATP/GTP-BINDING PROTEIN-RELATED"/>
    <property type="match status" value="1"/>
</dbReference>
<dbReference type="InterPro" id="IPR019315">
    <property type="entry name" value="MMTA2_N"/>
</dbReference>
<dbReference type="Pfam" id="PF10159">
    <property type="entry name" value="MMtag"/>
    <property type="match status" value="1"/>
</dbReference>
<dbReference type="GO" id="GO:0009116">
    <property type="term" value="P:nucleoside metabolic process"/>
    <property type="evidence" value="ECO:0007669"/>
    <property type="project" value="InterPro"/>
</dbReference>
<dbReference type="RefSeq" id="XP_062759276.1">
    <property type="nucleotide sequence ID" value="XM_062895840.1"/>
</dbReference>
<evidence type="ECO:0000313" key="3">
    <source>
        <dbReference type="EMBL" id="KAK4082847.1"/>
    </source>
</evidence>